<dbReference type="Gene3D" id="3.40.50.1820">
    <property type="entry name" value="alpha/beta hydrolase"/>
    <property type="match status" value="1"/>
</dbReference>
<dbReference type="InterPro" id="IPR029058">
    <property type="entry name" value="AB_hydrolase_fold"/>
</dbReference>
<name>A0ABV7L029_9PROT</name>
<evidence type="ECO:0000313" key="6">
    <source>
        <dbReference type="EMBL" id="MFC3227995.1"/>
    </source>
</evidence>
<proteinExistence type="predicted"/>
<feature type="compositionally biased region" description="Low complexity" evidence="3">
    <location>
        <begin position="1"/>
        <end position="17"/>
    </location>
</feature>
<keyword evidence="2" id="KW-0012">Acyltransferase</keyword>
<reference evidence="7" key="1">
    <citation type="journal article" date="2019" name="Int. J. Syst. Evol. Microbiol.">
        <title>The Global Catalogue of Microorganisms (GCM) 10K type strain sequencing project: providing services to taxonomists for standard genome sequencing and annotation.</title>
        <authorList>
            <consortium name="The Broad Institute Genomics Platform"/>
            <consortium name="The Broad Institute Genome Sequencing Center for Infectious Disease"/>
            <person name="Wu L."/>
            <person name="Ma J."/>
        </authorList>
    </citation>
    <scope>NUCLEOTIDE SEQUENCE [LARGE SCALE GENOMIC DNA]</scope>
    <source>
        <strain evidence="7">KCTC 42964</strain>
    </source>
</reference>
<feature type="domain" description="Poly-beta-hydroxybutyrate polymerase N-terminal" evidence="5">
    <location>
        <begin position="57"/>
        <end position="96"/>
    </location>
</feature>
<gene>
    <name evidence="6" type="ORF">ACFOGJ_12175</name>
</gene>
<protein>
    <submittedName>
        <fullName evidence="6">PHA/PHB synthase family protein</fullName>
    </submittedName>
</protein>
<dbReference type="EMBL" id="JBHRTR010000027">
    <property type="protein sequence ID" value="MFC3227995.1"/>
    <property type="molecule type" value="Genomic_DNA"/>
</dbReference>
<dbReference type="PANTHER" id="PTHR36837">
    <property type="entry name" value="POLY(3-HYDROXYALKANOATE) POLYMERASE SUBUNIT PHAC"/>
    <property type="match status" value="1"/>
</dbReference>
<feature type="region of interest" description="Disordered" evidence="3">
    <location>
        <begin position="1"/>
        <end position="52"/>
    </location>
</feature>
<comment type="caution">
    <text evidence="6">The sequence shown here is derived from an EMBL/GenBank/DDBJ whole genome shotgun (WGS) entry which is preliminary data.</text>
</comment>
<keyword evidence="7" id="KW-1185">Reference proteome</keyword>
<dbReference type="SUPFAM" id="SSF53474">
    <property type="entry name" value="alpha/beta-Hydrolases"/>
    <property type="match status" value="1"/>
</dbReference>
<dbReference type="InterPro" id="IPR022211">
    <property type="entry name" value="PHBC_N"/>
</dbReference>
<dbReference type="InterPro" id="IPR010941">
    <property type="entry name" value="PhaC_N"/>
</dbReference>
<evidence type="ECO:0000259" key="4">
    <source>
        <dbReference type="Pfam" id="PF07167"/>
    </source>
</evidence>
<evidence type="ECO:0000313" key="7">
    <source>
        <dbReference type="Proteomes" id="UP001595528"/>
    </source>
</evidence>
<dbReference type="RefSeq" id="WP_379900684.1">
    <property type="nucleotide sequence ID" value="NZ_JBHRTR010000027.1"/>
</dbReference>
<evidence type="ECO:0000256" key="3">
    <source>
        <dbReference type="SAM" id="MobiDB-lite"/>
    </source>
</evidence>
<organism evidence="6 7">
    <name type="scientific">Marinibaculum pumilum</name>
    <dbReference type="NCBI Taxonomy" id="1766165"/>
    <lineage>
        <taxon>Bacteria</taxon>
        <taxon>Pseudomonadati</taxon>
        <taxon>Pseudomonadota</taxon>
        <taxon>Alphaproteobacteria</taxon>
        <taxon>Rhodospirillales</taxon>
        <taxon>Rhodospirillaceae</taxon>
        <taxon>Marinibaculum</taxon>
    </lineage>
</organism>
<evidence type="ECO:0000259" key="5">
    <source>
        <dbReference type="Pfam" id="PF12551"/>
    </source>
</evidence>
<dbReference type="Pfam" id="PF12551">
    <property type="entry name" value="PHBC_N"/>
    <property type="match status" value="1"/>
</dbReference>
<dbReference type="InterPro" id="IPR051321">
    <property type="entry name" value="PHA/PHB_synthase"/>
</dbReference>
<evidence type="ECO:0000256" key="2">
    <source>
        <dbReference type="ARBA" id="ARBA00023315"/>
    </source>
</evidence>
<sequence length="649" mass="71066">MPDQPVTPAAPVAQPLASRPQAGGLPAPIHHGLSRSAAVQPDDGPEPDSYSATAMPEIVDRSLHAAVARMTAGLSPTAMMAAWQDWAIHLAAAPGKRLQLVEKANRKALRMAGHMARCMTPSLSGGTEGAAARPAPCIEPLPQDRRFSAPAWRDMPFSLYYQSFLLTQQWWHNATTGVPGVTRQHERAVTFAARQLLDIFSPSNYFLTNPEVLARTRDQGGMNLLRGSQNMIEDWERAVAGRRPVGAEAYQPGGNLAVTPGKVVYRNRLIELIQYAPAPGTGPGAETVRPEPVLIVPAWIMKYYILDLSPENSLIRHLVAQGHTVFAISWKNPGPEDRDLSLDDYRRLGVMAALEAIGTILPGRKSQAVGYCLGGTLLTIAAAAMARDGDHRLATVTLFAAQSDFTEAGELQLFLDESQLSFLEDMMWEQGFLDTRQMSGAFQLLRSNDLIWSRVVHDYMMGERAPMSDLMAWNADLTRMPYRMHSEYLRRLFLNNDLAEGRLPAGDRPVAVGDIRVPVFAVGTEWDHVAPWRSAFKIHLLTDTEITFVLTSGGHNAGIVSPPPAPGAEPATARHRRHYRIAVTPADDGYLPPDDWLRDAELRDGSWWPSWFAWLAAHSGSPVAAPAMGAPEAGYPPLCDAPGTYIRQA</sequence>
<dbReference type="PANTHER" id="PTHR36837:SF5">
    <property type="entry name" value="POLY-3-HYDROXYBUTYRATE SYNTHASE"/>
    <property type="match status" value="1"/>
</dbReference>
<dbReference type="Pfam" id="PF07167">
    <property type="entry name" value="PhaC_N"/>
    <property type="match status" value="1"/>
</dbReference>
<keyword evidence="1" id="KW-0808">Transferase</keyword>
<dbReference type="Proteomes" id="UP001595528">
    <property type="component" value="Unassembled WGS sequence"/>
</dbReference>
<accession>A0ABV7L029</accession>
<evidence type="ECO:0000256" key="1">
    <source>
        <dbReference type="ARBA" id="ARBA00022679"/>
    </source>
</evidence>
<feature type="domain" description="Poly-beta-hydroxybutyrate polymerase N-terminal" evidence="4">
    <location>
        <begin position="143"/>
        <end position="317"/>
    </location>
</feature>